<evidence type="ECO:0000256" key="8">
    <source>
        <dbReference type="ARBA" id="ARBA00022840"/>
    </source>
</evidence>
<dbReference type="Pfam" id="PF01288">
    <property type="entry name" value="HPPK"/>
    <property type="match status" value="1"/>
</dbReference>
<sequence length="141" mass="16173">MALALLVMGSNLGNRKENLKRGKLLVERFAGPILRETPPVETAPFGVTKQPPFLNCGLLIETDHPPLELLRLLKWIEKRAGRYPTYRWGPRVLDVDIALYEGVKRETEELKLPHPGLKERPFFREIARELLGGTHLLFNRL</sequence>
<evidence type="ECO:0000259" key="13">
    <source>
        <dbReference type="Pfam" id="PF01288"/>
    </source>
</evidence>
<feature type="domain" description="7,8-dihydro-6-hydroxymethylpterin-pyrophosphokinase" evidence="13">
    <location>
        <begin position="6"/>
        <end position="125"/>
    </location>
</feature>
<gene>
    <name evidence="14" type="ordered locus">Theam_0702</name>
</gene>
<evidence type="ECO:0000313" key="15">
    <source>
        <dbReference type="Proteomes" id="UP000006362"/>
    </source>
</evidence>
<dbReference type="eggNOG" id="COG0801">
    <property type="taxonomic scope" value="Bacteria"/>
</dbReference>
<evidence type="ECO:0000256" key="9">
    <source>
        <dbReference type="ARBA" id="ARBA00022909"/>
    </source>
</evidence>
<evidence type="ECO:0000256" key="4">
    <source>
        <dbReference type="ARBA" id="ARBA00016218"/>
    </source>
</evidence>
<dbReference type="InterPro" id="IPR035907">
    <property type="entry name" value="Hppk_sf"/>
</dbReference>
<dbReference type="CDD" id="cd00483">
    <property type="entry name" value="HPPK"/>
    <property type="match status" value="1"/>
</dbReference>
<dbReference type="EC" id="2.7.6.3" evidence="3"/>
<evidence type="ECO:0000256" key="5">
    <source>
        <dbReference type="ARBA" id="ARBA00022679"/>
    </source>
</evidence>
<comment type="function">
    <text evidence="10">Catalyzes the transfer of pyrophosphate from adenosine triphosphate (ATP) to 6-hydroxymethyl-7,8-dihydropterin, an enzymatic step in folate biosynthesis pathway.</text>
</comment>
<dbReference type="OrthoDB" id="9808041at2"/>
<dbReference type="Gene3D" id="3.30.70.560">
    <property type="entry name" value="7,8-Dihydro-6-hydroxymethylpterin-pyrophosphokinase HPPK"/>
    <property type="match status" value="1"/>
</dbReference>
<dbReference type="GO" id="GO:0016301">
    <property type="term" value="F:kinase activity"/>
    <property type="evidence" value="ECO:0007669"/>
    <property type="project" value="UniProtKB-KW"/>
</dbReference>
<evidence type="ECO:0000313" key="14">
    <source>
        <dbReference type="EMBL" id="ADU96670.1"/>
    </source>
</evidence>
<evidence type="ECO:0000256" key="11">
    <source>
        <dbReference type="ARBA" id="ARBA00029766"/>
    </source>
</evidence>
<dbReference type="STRING" id="648996.Theam_0702"/>
<dbReference type="UniPathway" id="UPA00077">
    <property type="reaction ID" value="UER00155"/>
</dbReference>
<dbReference type="GO" id="GO:0003848">
    <property type="term" value="F:2-amino-4-hydroxy-6-hydroxymethyldihydropteridine diphosphokinase activity"/>
    <property type="evidence" value="ECO:0007669"/>
    <property type="project" value="UniProtKB-EC"/>
</dbReference>
<keyword evidence="6" id="KW-0547">Nucleotide-binding</keyword>
<dbReference type="SUPFAM" id="SSF55083">
    <property type="entry name" value="6-hydroxymethyl-7,8-dihydropterin pyrophosphokinase, HPPK"/>
    <property type="match status" value="1"/>
</dbReference>
<proteinExistence type="inferred from homology"/>
<dbReference type="EMBL" id="CP002444">
    <property type="protein sequence ID" value="ADU96670.1"/>
    <property type="molecule type" value="Genomic_DNA"/>
</dbReference>
<evidence type="ECO:0000256" key="1">
    <source>
        <dbReference type="ARBA" id="ARBA00005051"/>
    </source>
</evidence>
<reference evidence="14" key="1">
    <citation type="submission" date="2011-01" db="EMBL/GenBank/DDBJ databases">
        <title>Complete sequence of chromosome of Thermovibrio ammonificans HB-1.</title>
        <authorList>
            <consortium name="US DOE Joint Genome Institute"/>
            <person name="Lucas S."/>
            <person name="Copeland A."/>
            <person name="Lapidus A."/>
            <person name="Cheng J.-F."/>
            <person name="Goodwin L."/>
            <person name="Pitluck S."/>
            <person name="Davenport K."/>
            <person name="Detter J.C."/>
            <person name="Han C."/>
            <person name="Tapia R."/>
            <person name="Land M."/>
            <person name="Hauser L."/>
            <person name="Kyrpides N."/>
            <person name="Ivanova N."/>
            <person name="Ovchinnikova G."/>
            <person name="Vetriani C."/>
            <person name="Woyke T."/>
        </authorList>
    </citation>
    <scope>NUCLEOTIDE SEQUENCE [LARGE SCALE GENOMIC DNA]</scope>
    <source>
        <strain evidence="14">HB-1</strain>
    </source>
</reference>
<dbReference type="GO" id="GO:0046656">
    <property type="term" value="P:folic acid biosynthetic process"/>
    <property type="evidence" value="ECO:0007669"/>
    <property type="project" value="UniProtKB-KW"/>
</dbReference>
<evidence type="ECO:0000256" key="3">
    <source>
        <dbReference type="ARBA" id="ARBA00013253"/>
    </source>
</evidence>
<organism evidence="14 15">
    <name type="scientific">Thermovibrio ammonificans (strain DSM 15698 / JCM 12110 / HB-1)</name>
    <dbReference type="NCBI Taxonomy" id="648996"/>
    <lineage>
        <taxon>Bacteria</taxon>
        <taxon>Pseudomonadati</taxon>
        <taxon>Aquificota</taxon>
        <taxon>Aquificia</taxon>
        <taxon>Desulfurobacteriales</taxon>
        <taxon>Desulfurobacteriaceae</taxon>
        <taxon>Thermovibrio</taxon>
    </lineage>
</organism>
<name>E8T686_THEA1</name>
<dbReference type="HOGENOM" id="CLU_097916_1_2_0"/>
<dbReference type="NCBIfam" id="TIGR01498">
    <property type="entry name" value="folK"/>
    <property type="match status" value="1"/>
</dbReference>
<keyword evidence="9" id="KW-0289">Folate biosynthesis</keyword>
<evidence type="ECO:0000256" key="7">
    <source>
        <dbReference type="ARBA" id="ARBA00022777"/>
    </source>
</evidence>
<dbReference type="RefSeq" id="WP_013537456.1">
    <property type="nucleotide sequence ID" value="NC_014926.1"/>
</dbReference>
<dbReference type="AlphaFoldDB" id="E8T686"/>
<dbReference type="KEGG" id="tam:Theam_0702"/>
<keyword evidence="15" id="KW-1185">Reference proteome</keyword>
<dbReference type="PANTHER" id="PTHR43071">
    <property type="entry name" value="2-AMINO-4-HYDROXY-6-HYDROXYMETHYLDIHYDROPTERIDINE PYROPHOSPHOKINASE"/>
    <property type="match status" value="1"/>
</dbReference>
<dbReference type="PANTHER" id="PTHR43071:SF1">
    <property type="entry name" value="2-AMINO-4-HYDROXY-6-HYDROXYMETHYLDIHYDROPTERIDINE PYROPHOSPHOKINASE"/>
    <property type="match status" value="1"/>
</dbReference>
<keyword evidence="7" id="KW-0418">Kinase</keyword>
<dbReference type="GO" id="GO:0005524">
    <property type="term" value="F:ATP binding"/>
    <property type="evidence" value="ECO:0007669"/>
    <property type="project" value="UniProtKB-KW"/>
</dbReference>
<accession>E8T686</accession>
<protein>
    <recommendedName>
        <fullName evidence="4">2-amino-4-hydroxy-6-hydroxymethyldihydropteridine pyrophosphokinase</fullName>
        <ecNumber evidence="3">2.7.6.3</ecNumber>
    </recommendedName>
    <alternativeName>
        <fullName evidence="11">6-hydroxymethyl-7,8-dihydropterin pyrophosphokinase</fullName>
    </alternativeName>
    <alternativeName>
        <fullName evidence="12">7,8-dihydro-6-hydroxymethylpterin-pyrophosphokinase</fullName>
    </alternativeName>
</protein>
<comment type="similarity">
    <text evidence="2">Belongs to the HPPK family.</text>
</comment>
<evidence type="ECO:0000256" key="2">
    <source>
        <dbReference type="ARBA" id="ARBA00005810"/>
    </source>
</evidence>
<evidence type="ECO:0000256" key="6">
    <source>
        <dbReference type="ARBA" id="ARBA00022741"/>
    </source>
</evidence>
<keyword evidence="8" id="KW-0067">ATP-binding</keyword>
<comment type="pathway">
    <text evidence="1">Cofactor biosynthesis; tetrahydrofolate biosynthesis; 2-amino-4-hydroxy-6-hydroxymethyl-7,8-dihydropteridine diphosphate from 7,8-dihydroneopterin triphosphate: step 4/4.</text>
</comment>
<dbReference type="InterPro" id="IPR000550">
    <property type="entry name" value="Hppk"/>
</dbReference>
<dbReference type="GO" id="GO:0046654">
    <property type="term" value="P:tetrahydrofolate biosynthetic process"/>
    <property type="evidence" value="ECO:0007669"/>
    <property type="project" value="UniProtKB-UniPathway"/>
</dbReference>
<evidence type="ECO:0000256" key="12">
    <source>
        <dbReference type="ARBA" id="ARBA00033413"/>
    </source>
</evidence>
<dbReference type="Proteomes" id="UP000006362">
    <property type="component" value="Chromosome"/>
</dbReference>
<evidence type="ECO:0000256" key="10">
    <source>
        <dbReference type="ARBA" id="ARBA00029409"/>
    </source>
</evidence>
<keyword evidence="5" id="KW-0808">Transferase</keyword>